<dbReference type="GeneID" id="22913195"/>
<name>A0A023B5L1_GRENI</name>
<feature type="compositionally biased region" description="Polar residues" evidence="1">
    <location>
        <begin position="239"/>
        <end position="251"/>
    </location>
</feature>
<dbReference type="VEuPathDB" id="CryptoDB:GNI_089310"/>
<dbReference type="AlphaFoldDB" id="A0A023B5L1"/>
<dbReference type="SUPFAM" id="SSF48425">
    <property type="entry name" value="Sec7 domain"/>
    <property type="match status" value="1"/>
</dbReference>
<dbReference type="RefSeq" id="XP_011130781.1">
    <property type="nucleotide sequence ID" value="XM_011132479.1"/>
</dbReference>
<protein>
    <submittedName>
        <fullName evidence="3">Sec7 domain protein</fullName>
    </submittedName>
</protein>
<dbReference type="Gene3D" id="1.10.1000.11">
    <property type="entry name" value="Arf Nucleotide-binding Site Opener,domain 2"/>
    <property type="match status" value="1"/>
</dbReference>
<dbReference type="EMBL" id="AFNH02000669">
    <property type="protein sequence ID" value="EZG61128.1"/>
    <property type="molecule type" value="Genomic_DNA"/>
</dbReference>
<dbReference type="InterPro" id="IPR000904">
    <property type="entry name" value="Sec7_dom"/>
</dbReference>
<dbReference type="GO" id="GO:0005085">
    <property type="term" value="F:guanyl-nucleotide exchange factor activity"/>
    <property type="evidence" value="ECO:0007669"/>
    <property type="project" value="InterPro"/>
</dbReference>
<reference evidence="3" key="1">
    <citation type="submission" date="2013-12" db="EMBL/GenBank/DDBJ databases">
        <authorList>
            <person name="Omoto C.K."/>
            <person name="Sibley D."/>
            <person name="Venepally P."/>
            <person name="Hadjithomas M."/>
            <person name="Karamycheva S."/>
            <person name="Brunk B."/>
            <person name="Roos D."/>
            <person name="Caler E."/>
            <person name="Lorenzi H."/>
        </authorList>
    </citation>
    <scope>NUCLEOTIDE SEQUENCE</scope>
</reference>
<keyword evidence="4" id="KW-1185">Reference proteome</keyword>
<evidence type="ECO:0000313" key="4">
    <source>
        <dbReference type="Proteomes" id="UP000019763"/>
    </source>
</evidence>
<evidence type="ECO:0000256" key="1">
    <source>
        <dbReference type="SAM" id="MobiDB-lite"/>
    </source>
</evidence>
<gene>
    <name evidence="3" type="ORF">GNI_089310</name>
</gene>
<evidence type="ECO:0000313" key="3">
    <source>
        <dbReference type="EMBL" id="EZG61128.1"/>
    </source>
</evidence>
<dbReference type="Pfam" id="PF01369">
    <property type="entry name" value="Sec7"/>
    <property type="match status" value="1"/>
</dbReference>
<proteinExistence type="predicted"/>
<dbReference type="InterPro" id="IPR035999">
    <property type="entry name" value="Sec7_dom_sf"/>
</dbReference>
<feature type="region of interest" description="Disordered" evidence="1">
    <location>
        <begin position="239"/>
        <end position="302"/>
    </location>
</feature>
<organism evidence="3 4">
    <name type="scientific">Gregarina niphandrodes</name>
    <name type="common">Septate eugregarine</name>
    <dbReference type="NCBI Taxonomy" id="110365"/>
    <lineage>
        <taxon>Eukaryota</taxon>
        <taxon>Sar</taxon>
        <taxon>Alveolata</taxon>
        <taxon>Apicomplexa</taxon>
        <taxon>Conoidasida</taxon>
        <taxon>Gregarinasina</taxon>
        <taxon>Eugregarinorida</taxon>
        <taxon>Gregarinidae</taxon>
        <taxon>Gregarina</taxon>
    </lineage>
</organism>
<evidence type="ECO:0000259" key="2">
    <source>
        <dbReference type="PROSITE" id="PS50190"/>
    </source>
</evidence>
<sequence length="1146" mass="128861">MEYFRSRRDIICANVKSLLSLGFQDHDFGCAATGCIVRDLGRDVWSLKELTDSFQRTPKLSRNKSYHRFTIHDLGCTDYKTLVLKRPTNTAILDYCSDYGALSEKGLLPSAKHHAFIALLNSYRSHFDSLVTFLKELPNSELIWLFCQEGDLQRTRVCNANYTAHWNFDKVPVSDIQYSPTDSNSTTSSLVTGTPTFTGKLLVLYVNTFIEAFCACIDAFNHDPERGLKALEVLGVLQQQEPQTSRPQVGRSQIGRPAVARPTKQKGQRELASAPPTGQLPQTGQLPEEDGRRNNETRNRRKTLNVDKYLTVKLKFNSPSRPRLMDDVDTLLVPIASYEMQVAYFMISTPCLYPNSVHSCCSKNPTILRHFANLFDFVDLDLATALRFFTSHYLLTGESQDVYAAIEAFGRSYAGTIIREAYARSNHAHGLFGSLEEKVDLSALLENHSLLAQEKHGSISLFQWARKRRSSRQMERKSPRMLMSRLRKQQELIGGQELEALEDTVIAVSYALLMVHTSRKLKLMDVAEFRSMTHKAAAIPLSDQFLDNIYQNVLHYPLQYLLNPLLQYGPRYVDALRHVPNENDSRGGGVMCYRLRDAHRYHRRALTVSGGVLHICNAKGSGHKVDDSSKHSLSVSNLVGVALLTEERMARLAPGTVGKLAAAPRHMVLQLIKADLKEETFIVEDYSTQTSAIIKLLAALQKLVQMNKTTLSKINVQNQIKTICLLHLHRRDIDGTKDDYLKMLNALRYNADMPLATEIFTKIQAKGRLTVLPTPWHYMYWVGCMKNRCEGDAGYATSQATTDNLLQHLMSWRQQALTDDRRLALLSTADWDVQTRTSMGLLMLMPAGALAVSKAGRHHLRERELAVVHLTHGSVMVQGATAVFPTTDLSSLVKITDQGMLVCISPYNDIVADSGVISRRPVSQTPTNNKLSDKLSFLTELAHGVSEKVCSNNENGQYPRQFADESIPSCGPAPLCVVIAAQLLLYFHDQKILTDPGLPDIYLATWLIATLDYKNPVDLRLIISFFVYRTRLLRNYPLNSCNLQTIMKATFPVTVDTWTLLNVDYETTFDRWKNALFVCAIPLTGLCQTWNDLLEGKVTYIDLIRKLVKALTLNDSVCSARGYSDLRRNVEAIFWNAASAGHSATS</sequence>
<accession>A0A023B5L1</accession>
<dbReference type="Proteomes" id="UP000019763">
    <property type="component" value="Unassembled WGS sequence"/>
</dbReference>
<feature type="compositionally biased region" description="Basic and acidic residues" evidence="1">
    <location>
        <begin position="289"/>
        <end position="298"/>
    </location>
</feature>
<comment type="caution">
    <text evidence="3">The sequence shown here is derived from an EMBL/GenBank/DDBJ whole genome shotgun (WGS) entry which is preliminary data.</text>
</comment>
<feature type="domain" description="SEC7" evidence="2">
    <location>
        <begin position="293"/>
        <end position="553"/>
    </location>
</feature>
<dbReference type="PROSITE" id="PS50190">
    <property type="entry name" value="SEC7"/>
    <property type="match status" value="1"/>
</dbReference>
<dbReference type="InterPro" id="IPR023394">
    <property type="entry name" value="Sec7_C_sf"/>
</dbReference>
<dbReference type="GO" id="GO:0032012">
    <property type="term" value="P:regulation of ARF protein signal transduction"/>
    <property type="evidence" value="ECO:0007669"/>
    <property type="project" value="InterPro"/>
</dbReference>